<reference evidence="2" key="2">
    <citation type="submission" date="2020-09" db="EMBL/GenBank/DDBJ databases">
        <authorList>
            <person name="Sun Q."/>
            <person name="Zhou Y."/>
        </authorList>
    </citation>
    <scope>NUCLEOTIDE SEQUENCE</scope>
    <source>
        <strain evidence="2">CGMCC 1.15725</strain>
    </source>
</reference>
<reference evidence="2" key="1">
    <citation type="journal article" date="2014" name="Int. J. Syst. Evol. Microbiol.">
        <title>Complete genome sequence of Corynebacterium casei LMG S-19264T (=DSM 44701T), isolated from a smear-ripened cheese.</title>
        <authorList>
            <consortium name="US DOE Joint Genome Institute (JGI-PGF)"/>
            <person name="Walter F."/>
            <person name="Albersmeier A."/>
            <person name="Kalinowski J."/>
            <person name="Ruckert C."/>
        </authorList>
    </citation>
    <scope>NUCLEOTIDE SEQUENCE</scope>
    <source>
        <strain evidence="2">CGMCC 1.15725</strain>
    </source>
</reference>
<dbReference type="InterPro" id="IPR004879">
    <property type="entry name" value="Ssp411-like_TRX"/>
</dbReference>
<dbReference type="PANTHER" id="PTHR42899">
    <property type="entry name" value="SPERMATOGENESIS-ASSOCIATED PROTEIN 20"/>
    <property type="match status" value="1"/>
</dbReference>
<organism evidence="2 3">
    <name type="scientific">Aliidongia dinghuensis</name>
    <dbReference type="NCBI Taxonomy" id="1867774"/>
    <lineage>
        <taxon>Bacteria</taxon>
        <taxon>Pseudomonadati</taxon>
        <taxon>Pseudomonadota</taxon>
        <taxon>Alphaproteobacteria</taxon>
        <taxon>Rhodospirillales</taxon>
        <taxon>Dongiaceae</taxon>
        <taxon>Aliidongia</taxon>
    </lineage>
</organism>
<dbReference type="Pfam" id="PF03190">
    <property type="entry name" value="Thioredox_DsbH"/>
    <property type="match status" value="1"/>
</dbReference>
<sequence>MASNQLAAETSPYLLQHKDNPVHWRAWGAAALAEAQATDKPVLLSVGYAACHWCHVMAAESFENPEIAAVMNELYVPIKVDREERPDIDAIYQQALALMGEQGGWPLTMFLTPKGEPFWGGTYFPPAQRWGRPGFPDVLRGVAAHYRREPDKIARNVTALANGLAQSSTARSAEDAITPALLDQIAERLAQAVDPVHGGFGQAPKFPNPSNLELLWRGWTRARLDLCRDRVLLTLDAMCQGGIYDHIGGGFARYSTDEQWLVPHFEKMLYDNAQLVSLLTAAWQETKSSLYAARIDETIGWVLREMRAPDGGFSSTIDADAEHEEGKFTVWTEAEIDRLLGPDAGLFKAHYDVTTAGNWEGKTILNRRNRPGFAHPEVEATLARCRAVLFAAREQRVHPGLDDKVLADWNGLMITALAEASLAFDRPDWLAAAAEAWRFVTTRMMPADDRLHHSWRGGRHHPGTLDDYVDMARAGLALHEATGDDAYLAQVERWVAVLDRHFGDPAGGYFFTADDTEALIVRTKSVADNAVPAGNGTLVHVLARLWASTGRAEHRRALDRQIAAFAGELERNFYPLGTYLNGLDFAMRPVQITIVGARDAEDAKALLAAVHETSLPNRLVQVVADTGSLPATHPAIGKARLGRAATAYVCIGETCSLPITEPAALAAALAGV</sequence>
<dbReference type="InterPro" id="IPR024705">
    <property type="entry name" value="Ssp411"/>
</dbReference>
<evidence type="ECO:0000313" key="3">
    <source>
        <dbReference type="Proteomes" id="UP000646365"/>
    </source>
</evidence>
<dbReference type="CDD" id="cd02955">
    <property type="entry name" value="SSP411"/>
    <property type="match status" value="1"/>
</dbReference>
<feature type="domain" description="Spermatogenesis-associated protein 20-like TRX" evidence="1">
    <location>
        <begin position="4"/>
        <end position="163"/>
    </location>
</feature>
<dbReference type="InterPro" id="IPR008928">
    <property type="entry name" value="6-hairpin_glycosidase_sf"/>
</dbReference>
<dbReference type="RefSeq" id="WP_189049695.1">
    <property type="nucleotide sequence ID" value="NZ_BMJQ01000012.1"/>
</dbReference>
<name>A0A8J2YYG1_9PROT</name>
<gene>
    <name evidence="2" type="ORF">GCM10011611_43420</name>
</gene>
<dbReference type="GO" id="GO:0005975">
    <property type="term" value="P:carbohydrate metabolic process"/>
    <property type="evidence" value="ECO:0007669"/>
    <property type="project" value="InterPro"/>
</dbReference>
<proteinExistence type="predicted"/>
<keyword evidence="3" id="KW-1185">Reference proteome</keyword>
<dbReference type="PANTHER" id="PTHR42899:SF1">
    <property type="entry name" value="SPERMATOGENESIS-ASSOCIATED PROTEIN 20"/>
    <property type="match status" value="1"/>
</dbReference>
<dbReference type="Gene3D" id="1.50.10.10">
    <property type="match status" value="1"/>
</dbReference>
<dbReference type="AlphaFoldDB" id="A0A8J2YYG1"/>
<dbReference type="InterPro" id="IPR036249">
    <property type="entry name" value="Thioredoxin-like_sf"/>
</dbReference>
<dbReference type="Proteomes" id="UP000646365">
    <property type="component" value="Unassembled WGS sequence"/>
</dbReference>
<evidence type="ECO:0000313" key="2">
    <source>
        <dbReference type="EMBL" id="GGF32557.1"/>
    </source>
</evidence>
<dbReference type="Gene3D" id="3.40.30.10">
    <property type="entry name" value="Glutaredoxin"/>
    <property type="match status" value="1"/>
</dbReference>
<protein>
    <submittedName>
        <fullName evidence="2">Thioredoxin domain-containing protein</fullName>
    </submittedName>
</protein>
<dbReference type="SUPFAM" id="SSF48208">
    <property type="entry name" value="Six-hairpin glycosidases"/>
    <property type="match status" value="1"/>
</dbReference>
<dbReference type="EMBL" id="BMJQ01000012">
    <property type="protein sequence ID" value="GGF32557.1"/>
    <property type="molecule type" value="Genomic_DNA"/>
</dbReference>
<dbReference type="SUPFAM" id="SSF52833">
    <property type="entry name" value="Thioredoxin-like"/>
    <property type="match status" value="1"/>
</dbReference>
<dbReference type="PIRSF" id="PIRSF006402">
    <property type="entry name" value="UCP006402_thioredoxin"/>
    <property type="match status" value="1"/>
</dbReference>
<comment type="caution">
    <text evidence="2">The sequence shown here is derived from an EMBL/GenBank/DDBJ whole genome shotgun (WGS) entry which is preliminary data.</text>
</comment>
<dbReference type="InterPro" id="IPR012341">
    <property type="entry name" value="6hp_glycosidase-like_sf"/>
</dbReference>
<evidence type="ECO:0000259" key="1">
    <source>
        <dbReference type="Pfam" id="PF03190"/>
    </source>
</evidence>
<accession>A0A8J2YYG1</accession>